<feature type="compositionally biased region" description="Low complexity" evidence="1">
    <location>
        <begin position="1"/>
        <end position="23"/>
    </location>
</feature>
<sequence>MASKASFRSLSPSSSTKSISGDDSLIDEDLDVLPADEIPFECKTSGTFDVVAQGVESSAITAVSLFASTDPAAQIASKPHLRGAPQHPTTTSVIQEACEVLLWSYKL</sequence>
<name>A0A5B7CJD0_PORTR</name>
<evidence type="ECO:0000313" key="3">
    <source>
        <dbReference type="Proteomes" id="UP000324222"/>
    </source>
</evidence>
<accession>A0A5B7CJD0</accession>
<protein>
    <submittedName>
        <fullName evidence="2">Uncharacterized protein</fullName>
    </submittedName>
</protein>
<proteinExistence type="predicted"/>
<comment type="caution">
    <text evidence="2">The sequence shown here is derived from an EMBL/GenBank/DDBJ whole genome shotgun (WGS) entry which is preliminary data.</text>
</comment>
<dbReference type="EMBL" id="VSRR010000061">
    <property type="protein sequence ID" value="MPC09268.1"/>
    <property type="molecule type" value="Genomic_DNA"/>
</dbReference>
<reference evidence="2 3" key="1">
    <citation type="submission" date="2019-05" db="EMBL/GenBank/DDBJ databases">
        <title>Another draft genome of Portunus trituberculatus and its Hox gene families provides insights of decapod evolution.</title>
        <authorList>
            <person name="Jeong J.-H."/>
            <person name="Song I."/>
            <person name="Kim S."/>
            <person name="Choi T."/>
            <person name="Kim D."/>
            <person name="Ryu S."/>
            <person name="Kim W."/>
        </authorList>
    </citation>
    <scope>NUCLEOTIDE SEQUENCE [LARGE SCALE GENOMIC DNA]</scope>
    <source>
        <tissue evidence="2">Muscle</tissue>
    </source>
</reference>
<feature type="region of interest" description="Disordered" evidence="1">
    <location>
        <begin position="1"/>
        <end position="24"/>
    </location>
</feature>
<keyword evidence="3" id="KW-1185">Reference proteome</keyword>
<dbReference type="Proteomes" id="UP000324222">
    <property type="component" value="Unassembled WGS sequence"/>
</dbReference>
<evidence type="ECO:0000313" key="2">
    <source>
        <dbReference type="EMBL" id="MPC09268.1"/>
    </source>
</evidence>
<gene>
    <name evidence="2" type="ORF">E2C01_001872</name>
</gene>
<evidence type="ECO:0000256" key="1">
    <source>
        <dbReference type="SAM" id="MobiDB-lite"/>
    </source>
</evidence>
<organism evidence="2 3">
    <name type="scientific">Portunus trituberculatus</name>
    <name type="common">Swimming crab</name>
    <name type="synonym">Neptunus trituberculatus</name>
    <dbReference type="NCBI Taxonomy" id="210409"/>
    <lineage>
        <taxon>Eukaryota</taxon>
        <taxon>Metazoa</taxon>
        <taxon>Ecdysozoa</taxon>
        <taxon>Arthropoda</taxon>
        <taxon>Crustacea</taxon>
        <taxon>Multicrustacea</taxon>
        <taxon>Malacostraca</taxon>
        <taxon>Eumalacostraca</taxon>
        <taxon>Eucarida</taxon>
        <taxon>Decapoda</taxon>
        <taxon>Pleocyemata</taxon>
        <taxon>Brachyura</taxon>
        <taxon>Eubrachyura</taxon>
        <taxon>Portunoidea</taxon>
        <taxon>Portunidae</taxon>
        <taxon>Portuninae</taxon>
        <taxon>Portunus</taxon>
    </lineage>
</organism>
<dbReference type="AlphaFoldDB" id="A0A5B7CJD0"/>